<dbReference type="EMBL" id="FWFY01000004">
    <property type="protein sequence ID" value="SLN40693.1"/>
    <property type="molecule type" value="Genomic_DNA"/>
</dbReference>
<dbReference type="SUPFAM" id="SSF144091">
    <property type="entry name" value="Rhomboid-like"/>
    <property type="match status" value="1"/>
</dbReference>
<dbReference type="EMBL" id="PYGB01000004">
    <property type="protein sequence ID" value="PSK86849.1"/>
    <property type="molecule type" value="Genomic_DNA"/>
</dbReference>
<evidence type="ECO:0000256" key="2">
    <source>
        <dbReference type="ARBA" id="ARBA00022692"/>
    </source>
</evidence>
<dbReference type="GO" id="GO:0004252">
    <property type="term" value="F:serine-type endopeptidase activity"/>
    <property type="evidence" value="ECO:0007669"/>
    <property type="project" value="InterPro"/>
</dbReference>
<dbReference type="PANTHER" id="PTHR43731">
    <property type="entry name" value="RHOMBOID PROTEASE"/>
    <property type="match status" value="1"/>
</dbReference>
<dbReference type="GO" id="GO:0016020">
    <property type="term" value="C:membrane"/>
    <property type="evidence" value="ECO:0007669"/>
    <property type="project" value="UniProtKB-SubCell"/>
</dbReference>
<keyword evidence="3 5" id="KW-1133">Transmembrane helix</keyword>
<accession>A0A1X6Z595</accession>
<keyword evidence="10" id="KW-1185">Reference proteome</keyword>
<keyword evidence="8" id="KW-0645">Protease</keyword>
<evidence type="ECO:0000256" key="3">
    <source>
        <dbReference type="ARBA" id="ARBA00022989"/>
    </source>
</evidence>
<dbReference type="Gene3D" id="1.20.1540.10">
    <property type="entry name" value="Rhomboid-like"/>
    <property type="match status" value="1"/>
</dbReference>
<proteinExistence type="predicted"/>
<protein>
    <submittedName>
        <fullName evidence="7">Membrane associated rhomboid family serine protease</fullName>
    </submittedName>
    <submittedName>
        <fullName evidence="8">Rhomboid protease GlpG</fullName>
        <ecNumber evidence="8">3.4.21.105</ecNumber>
    </submittedName>
</protein>
<feature type="transmembrane region" description="Helical" evidence="5">
    <location>
        <begin position="177"/>
        <end position="202"/>
    </location>
</feature>
<keyword evidence="8" id="KW-0378">Hydrolase</keyword>
<reference evidence="8 9" key="1">
    <citation type="submission" date="2017-03" db="EMBL/GenBank/DDBJ databases">
        <authorList>
            <person name="Afonso C.L."/>
            <person name="Miller P.J."/>
            <person name="Scott M.A."/>
            <person name="Spackman E."/>
            <person name="Goraichik I."/>
            <person name="Dimitrov K.M."/>
            <person name="Suarez D.L."/>
            <person name="Swayne D.E."/>
        </authorList>
    </citation>
    <scope>NUCLEOTIDE SEQUENCE [LARGE SCALE GENOMIC DNA]</scope>
    <source>
        <strain evidence="8 9">CECT 8367</strain>
    </source>
</reference>
<dbReference type="InterPro" id="IPR022764">
    <property type="entry name" value="Peptidase_S54_rhomboid_dom"/>
</dbReference>
<comment type="subcellular location">
    <subcellularLocation>
        <location evidence="1">Membrane</location>
        <topology evidence="1">Multi-pass membrane protein</topology>
    </subcellularLocation>
</comment>
<keyword evidence="4 5" id="KW-0472">Membrane</keyword>
<feature type="transmembrane region" description="Helical" evidence="5">
    <location>
        <begin position="94"/>
        <end position="113"/>
    </location>
</feature>
<organism evidence="8 9">
    <name type="scientific">Limimaricola soesokkakensis</name>
    <dbReference type="NCBI Taxonomy" id="1343159"/>
    <lineage>
        <taxon>Bacteria</taxon>
        <taxon>Pseudomonadati</taxon>
        <taxon>Pseudomonadota</taxon>
        <taxon>Alphaproteobacteria</taxon>
        <taxon>Rhodobacterales</taxon>
        <taxon>Paracoccaceae</taxon>
        <taxon>Limimaricola</taxon>
    </lineage>
</organism>
<dbReference type="InterPro" id="IPR050925">
    <property type="entry name" value="Rhomboid_protease_S54"/>
</dbReference>
<evidence type="ECO:0000313" key="7">
    <source>
        <dbReference type="EMBL" id="PSK86849.1"/>
    </source>
</evidence>
<dbReference type="AlphaFoldDB" id="A0A1X6Z595"/>
<dbReference type="Proteomes" id="UP000193495">
    <property type="component" value="Unassembled WGS sequence"/>
</dbReference>
<dbReference type="PANTHER" id="PTHR43731:SF26">
    <property type="entry name" value="RHOMBOID-LIKE PROTEIN 10, CHLOROPLASTIC"/>
    <property type="match status" value="1"/>
</dbReference>
<evidence type="ECO:0000256" key="5">
    <source>
        <dbReference type="SAM" id="Phobius"/>
    </source>
</evidence>
<evidence type="ECO:0000313" key="8">
    <source>
        <dbReference type="EMBL" id="SLN40693.1"/>
    </source>
</evidence>
<feature type="transmembrane region" description="Helical" evidence="5">
    <location>
        <begin position="125"/>
        <end position="143"/>
    </location>
</feature>
<evidence type="ECO:0000259" key="6">
    <source>
        <dbReference type="Pfam" id="PF01694"/>
    </source>
</evidence>
<dbReference type="EC" id="3.4.21.105" evidence="8"/>
<feature type="domain" description="Peptidase S54 rhomboid" evidence="6">
    <location>
        <begin position="89"/>
        <end position="237"/>
    </location>
</feature>
<gene>
    <name evidence="8" type="primary">glpG</name>
    <name evidence="7" type="ORF">CLV79_104284</name>
    <name evidence="8" type="ORF">LOS8367_01668</name>
</gene>
<feature type="transmembrane region" description="Helical" evidence="5">
    <location>
        <begin position="149"/>
        <end position="170"/>
    </location>
</feature>
<evidence type="ECO:0000313" key="9">
    <source>
        <dbReference type="Proteomes" id="UP000193495"/>
    </source>
</evidence>
<feature type="transmembrane region" description="Helical" evidence="5">
    <location>
        <begin position="217"/>
        <end position="238"/>
    </location>
</feature>
<sequence length="273" mass="29631">MLPKRHPARQLPTRGTALHVFQTGPRMFPIRDHNPSTGTPYVTWSLIALNVAIYLWMVVALDTGEDLARLYYGWAMIPARITAFENPVSLVSSLFLHGGLFHLAGNMLFLFIFGDNMEEQLGHGGFAGFYVASGVAANLVQLGSEPFSIVPTIGASGAIAGVMGGYLLLFPRARIDILIFLIVFIRLIPVPAWLVLAVWFGMQLLGGIGTDPETGGIAYWAHAGGFAAGLAFAVPLWLRRGGPAFWSRTHGLPPHDPAPPLGRSNIPVVRKRR</sequence>
<dbReference type="Pfam" id="PF01694">
    <property type="entry name" value="Rhomboid"/>
    <property type="match status" value="1"/>
</dbReference>
<dbReference type="InterPro" id="IPR035952">
    <property type="entry name" value="Rhomboid-like_sf"/>
</dbReference>
<feature type="transmembrane region" description="Helical" evidence="5">
    <location>
        <begin position="41"/>
        <end position="61"/>
    </location>
</feature>
<evidence type="ECO:0000313" key="10">
    <source>
        <dbReference type="Proteomes" id="UP000240624"/>
    </source>
</evidence>
<dbReference type="GO" id="GO:0006508">
    <property type="term" value="P:proteolysis"/>
    <property type="evidence" value="ECO:0007669"/>
    <property type="project" value="UniProtKB-KW"/>
</dbReference>
<name>A0A1X6Z595_9RHOB</name>
<keyword evidence="2 5" id="KW-0812">Transmembrane</keyword>
<reference evidence="7 10" key="2">
    <citation type="submission" date="2018-03" db="EMBL/GenBank/DDBJ databases">
        <title>Genomic Encyclopedia of Archaeal and Bacterial Type Strains, Phase II (KMG-II): from individual species to whole genera.</title>
        <authorList>
            <person name="Goeker M."/>
        </authorList>
    </citation>
    <scope>NUCLEOTIDE SEQUENCE [LARGE SCALE GENOMIC DNA]</scope>
    <source>
        <strain evidence="7 10">DSM 29956</strain>
    </source>
</reference>
<evidence type="ECO:0000256" key="4">
    <source>
        <dbReference type="ARBA" id="ARBA00023136"/>
    </source>
</evidence>
<evidence type="ECO:0000256" key="1">
    <source>
        <dbReference type="ARBA" id="ARBA00004141"/>
    </source>
</evidence>
<dbReference type="Proteomes" id="UP000240624">
    <property type="component" value="Unassembled WGS sequence"/>
</dbReference>